<evidence type="ECO:0000313" key="1">
    <source>
        <dbReference type="EMBL" id="MFC6881949.1"/>
    </source>
</evidence>
<dbReference type="Proteomes" id="UP001596380">
    <property type="component" value="Unassembled WGS sequence"/>
</dbReference>
<organism evidence="1 2">
    <name type="scientific">Actinomadura yumaensis</name>
    <dbReference type="NCBI Taxonomy" id="111807"/>
    <lineage>
        <taxon>Bacteria</taxon>
        <taxon>Bacillati</taxon>
        <taxon>Actinomycetota</taxon>
        <taxon>Actinomycetes</taxon>
        <taxon>Streptosporangiales</taxon>
        <taxon>Thermomonosporaceae</taxon>
        <taxon>Actinomadura</taxon>
    </lineage>
</organism>
<dbReference type="RefSeq" id="WP_160823484.1">
    <property type="nucleotide sequence ID" value="NZ_JBHSXE010000001.1"/>
</dbReference>
<dbReference type="EMBL" id="JBHSXS010000010">
    <property type="protein sequence ID" value="MFC6881949.1"/>
    <property type="molecule type" value="Genomic_DNA"/>
</dbReference>
<evidence type="ECO:0000313" key="2">
    <source>
        <dbReference type="Proteomes" id="UP001596380"/>
    </source>
</evidence>
<gene>
    <name evidence="1" type="ORF">ACFQKB_19510</name>
</gene>
<name>A0ABW2CMK4_9ACTN</name>
<protein>
    <submittedName>
        <fullName evidence="1">Uncharacterized protein</fullName>
    </submittedName>
</protein>
<reference evidence="2" key="1">
    <citation type="journal article" date="2019" name="Int. J. Syst. Evol. Microbiol.">
        <title>The Global Catalogue of Microorganisms (GCM) 10K type strain sequencing project: providing services to taxonomists for standard genome sequencing and annotation.</title>
        <authorList>
            <consortium name="The Broad Institute Genomics Platform"/>
            <consortium name="The Broad Institute Genome Sequencing Center for Infectious Disease"/>
            <person name="Wu L."/>
            <person name="Ma J."/>
        </authorList>
    </citation>
    <scope>NUCLEOTIDE SEQUENCE [LARGE SCALE GENOMIC DNA]</scope>
    <source>
        <strain evidence="2">JCM 3369</strain>
    </source>
</reference>
<comment type="caution">
    <text evidence="1">The sequence shown here is derived from an EMBL/GenBank/DDBJ whole genome shotgun (WGS) entry which is preliminary data.</text>
</comment>
<proteinExistence type="predicted"/>
<sequence>MTYLESWAGPGVQARWAALFTRRATATPSLYAWDLASGVGGVTDDRRRAFGHVNDELANAPRGTVATVRRVEPPIGDGRYLDRGTVATARRDEATGSVVWQ</sequence>
<accession>A0ABW2CMK4</accession>
<keyword evidence="2" id="KW-1185">Reference proteome</keyword>